<gene>
    <name evidence="5" type="ORF">OM33_03595</name>
</gene>
<dbReference type="PIRSF" id="PIRSF019455">
    <property type="entry name" value="CopR_AtkY"/>
    <property type="match status" value="1"/>
</dbReference>
<evidence type="ECO:0000256" key="1">
    <source>
        <dbReference type="ARBA" id="ARBA00011046"/>
    </source>
</evidence>
<reference evidence="5 6" key="1">
    <citation type="submission" date="2014-11" db="EMBL/GenBank/DDBJ databases">
        <title>Complete Genome Sequence of Pseudoalteromonas sp. Strain OCN003 Isolated from Kaneohe Bay, Oahu, Hawaii.</title>
        <authorList>
            <person name="Beurmann S."/>
            <person name="Videau P."/>
            <person name="Ushijima B."/>
            <person name="Smith A.M."/>
            <person name="Aeby G.S."/>
            <person name="Callahan S.M."/>
            <person name="Belcaid M."/>
        </authorList>
    </citation>
    <scope>NUCLEOTIDE SEQUENCE [LARGE SCALE GENOMIC DNA]</scope>
    <source>
        <strain evidence="5 6">OCN003</strain>
    </source>
</reference>
<sequence>MDISNSEFEVLQALWRVYPCDAQTVVEELNKEKNWHEKTVKTLLGRMVKKGAINFEKSGRSYIYSPVLEVDAYRAQESESLIERLFNGRIAPLVTGFAKNKNLSKQDIDELKNLIDNWEQKND</sequence>
<dbReference type="Proteomes" id="UP000030341">
    <property type="component" value="Chromosome 1"/>
</dbReference>
<protein>
    <submittedName>
        <fullName evidence="5">CopY family transcriptional repressor</fullName>
    </submittedName>
</protein>
<proteinExistence type="inferred from homology"/>
<dbReference type="KEGG" id="pseo:OM33_03595"/>
<organism evidence="5 6">
    <name type="scientific">Pseudoalteromonas piratica</name>
    <dbReference type="NCBI Taxonomy" id="1348114"/>
    <lineage>
        <taxon>Bacteria</taxon>
        <taxon>Pseudomonadati</taxon>
        <taxon>Pseudomonadota</taxon>
        <taxon>Gammaproteobacteria</taxon>
        <taxon>Alteromonadales</taxon>
        <taxon>Pseudoalteromonadaceae</taxon>
        <taxon>Pseudoalteromonas</taxon>
    </lineage>
</organism>
<dbReference type="HOGENOM" id="CLU_119090_2_1_6"/>
<evidence type="ECO:0000313" key="6">
    <source>
        <dbReference type="Proteomes" id="UP000030341"/>
    </source>
</evidence>
<dbReference type="SUPFAM" id="SSF46785">
    <property type="entry name" value="Winged helix' DNA-binding domain"/>
    <property type="match status" value="1"/>
</dbReference>
<dbReference type="Gene3D" id="1.10.10.10">
    <property type="entry name" value="Winged helix-like DNA-binding domain superfamily/Winged helix DNA-binding domain"/>
    <property type="match status" value="1"/>
</dbReference>
<dbReference type="RefSeq" id="WP_038638867.1">
    <property type="nucleotide sequence ID" value="NZ_CP009888.1"/>
</dbReference>
<dbReference type="AlphaFoldDB" id="A0A0A7ECE6"/>
<dbReference type="Pfam" id="PF03965">
    <property type="entry name" value="Penicillinase_R"/>
    <property type="match status" value="1"/>
</dbReference>
<dbReference type="InterPro" id="IPR005650">
    <property type="entry name" value="BlaI_family"/>
</dbReference>
<accession>A0A0A7ECE6</accession>
<dbReference type="Gene3D" id="1.10.4040.10">
    <property type="entry name" value="Penicillinase repressor domain"/>
    <property type="match status" value="1"/>
</dbReference>
<dbReference type="GO" id="GO:0003677">
    <property type="term" value="F:DNA binding"/>
    <property type="evidence" value="ECO:0007669"/>
    <property type="project" value="UniProtKB-KW"/>
</dbReference>
<evidence type="ECO:0000313" key="5">
    <source>
        <dbReference type="EMBL" id="AIY64335.1"/>
    </source>
</evidence>
<dbReference type="OrthoDB" id="279010at2"/>
<name>A0A0A7ECE6_9GAMM</name>
<dbReference type="EMBL" id="CP009888">
    <property type="protein sequence ID" value="AIY64335.1"/>
    <property type="molecule type" value="Genomic_DNA"/>
</dbReference>
<evidence type="ECO:0000256" key="4">
    <source>
        <dbReference type="ARBA" id="ARBA00023163"/>
    </source>
</evidence>
<dbReference type="STRING" id="1348114.OM33_03595"/>
<keyword evidence="4" id="KW-0804">Transcription</keyword>
<comment type="similarity">
    <text evidence="1">Belongs to the BlaI transcriptional regulatory family.</text>
</comment>
<dbReference type="InterPro" id="IPR036388">
    <property type="entry name" value="WH-like_DNA-bd_sf"/>
</dbReference>
<keyword evidence="3" id="KW-0238">DNA-binding</keyword>
<dbReference type="InterPro" id="IPR036390">
    <property type="entry name" value="WH_DNA-bd_sf"/>
</dbReference>
<evidence type="ECO:0000256" key="3">
    <source>
        <dbReference type="ARBA" id="ARBA00023125"/>
    </source>
</evidence>
<keyword evidence="6" id="KW-1185">Reference proteome</keyword>
<dbReference type="eggNOG" id="COG3682">
    <property type="taxonomic scope" value="Bacteria"/>
</dbReference>
<keyword evidence="2" id="KW-0805">Transcription regulation</keyword>
<evidence type="ECO:0000256" key="2">
    <source>
        <dbReference type="ARBA" id="ARBA00023015"/>
    </source>
</evidence>
<dbReference type="GO" id="GO:0045892">
    <property type="term" value="P:negative regulation of DNA-templated transcription"/>
    <property type="evidence" value="ECO:0007669"/>
    <property type="project" value="InterPro"/>
</dbReference>